<name>A0A1G1X3T1_9BACT</name>
<evidence type="ECO:0000313" key="2">
    <source>
        <dbReference type="EMBL" id="OGY34676.1"/>
    </source>
</evidence>
<evidence type="ECO:0000313" key="3">
    <source>
        <dbReference type="Proteomes" id="UP000177528"/>
    </source>
</evidence>
<sequence>MKIYVKAKVHARENRVEKVDDENLIVHVKEAPEKGKANWAIIELVAEYYDVPTTSVRIVTGRTSTKKLMEVVGV</sequence>
<dbReference type="Pfam" id="PF02594">
    <property type="entry name" value="DUF167"/>
    <property type="match status" value="1"/>
</dbReference>
<dbReference type="NCBIfam" id="TIGR00251">
    <property type="entry name" value="DUF167 family protein"/>
    <property type="match status" value="1"/>
</dbReference>
<dbReference type="Gene3D" id="3.30.1200.10">
    <property type="entry name" value="YggU-like"/>
    <property type="match status" value="1"/>
</dbReference>
<comment type="similarity">
    <text evidence="1">Belongs to the UPF0235 family.</text>
</comment>
<dbReference type="InterPro" id="IPR003746">
    <property type="entry name" value="DUF167"/>
</dbReference>
<dbReference type="InterPro" id="IPR036591">
    <property type="entry name" value="YggU-like_sf"/>
</dbReference>
<evidence type="ECO:0000256" key="1">
    <source>
        <dbReference type="ARBA" id="ARBA00010364"/>
    </source>
</evidence>
<gene>
    <name evidence="2" type="ORF">A3D99_05040</name>
</gene>
<dbReference type="SUPFAM" id="SSF69786">
    <property type="entry name" value="YggU-like"/>
    <property type="match status" value="1"/>
</dbReference>
<comment type="caution">
    <text evidence="2">The sequence shown here is derived from an EMBL/GenBank/DDBJ whole genome shotgun (WGS) entry which is preliminary data.</text>
</comment>
<dbReference type="Proteomes" id="UP000177528">
    <property type="component" value="Unassembled WGS sequence"/>
</dbReference>
<dbReference type="SMART" id="SM01152">
    <property type="entry name" value="DUF167"/>
    <property type="match status" value="1"/>
</dbReference>
<dbReference type="EMBL" id="MHHR01000011">
    <property type="protein sequence ID" value="OGY34676.1"/>
    <property type="molecule type" value="Genomic_DNA"/>
</dbReference>
<proteinExistence type="inferred from homology"/>
<dbReference type="AlphaFoldDB" id="A0A1G1X3T1"/>
<organism evidence="2 3">
    <name type="scientific">Candidatus Andersenbacteria bacterium RIFCSPHIGHO2_12_FULL_45_11</name>
    <dbReference type="NCBI Taxonomy" id="1797281"/>
    <lineage>
        <taxon>Bacteria</taxon>
        <taxon>Candidatus Anderseniibacteriota</taxon>
    </lineage>
</organism>
<reference evidence="2 3" key="1">
    <citation type="journal article" date="2016" name="Nat. Commun.">
        <title>Thousands of microbial genomes shed light on interconnected biogeochemical processes in an aquifer system.</title>
        <authorList>
            <person name="Anantharaman K."/>
            <person name="Brown C.T."/>
            <person name="Hug L.A."/>
            <person name="Sharon I."/>
            <person name="Castelle C.J."/>
            <person name="Probst A.J."/>
            <person name="Thomas B.C."/>
            <person name="Singh A."/>
            <person name="Wilkins M.J."/>
            <person name="Karaoz U."/>
            <person name="Brodie E.L."/>
            <person name="Williams K.H."/>
            <person name="Hubbard S.S."/>
            <person name="Banfield J.F."/>
        </authorList>
    </citation>
    <scope>NUCLEOTIDE SEQUENCE [LARGE SCALE GENOMIC DNA]</scope>
</reference>
<accession>A0A1G1X3T1</accession>
<protein>
    <submittedName>
        <fullName evidence="2">Uncharacterized protein</fullName>
    </submittedName>
</protein>